<feature type="coiled-coil region" evidence="1">
    <location>
        <begin position="230"/>
        <end position="257"/>
    </location>
</feature>
<proteinExistence type="predicted"/>
<gene>
    <name evidence="3" type="ORF">NYG95_05720</name>
</gene>
<keyword evidence="4" id="KW-1185">Reference proteome</keyword>
<dbReference type="Proteomes" id="UP001176223">
    <property type="component" value="Unassembled WGS sequence"/>
</dbReference>
<evidence type="ECO:0000256" key="2">
    <source>
        <dbReference type="SAM" id="Phobius"/>
    </source>
</evidence>
<evidence type="ECO:0000313" key="4">
    <source>
        <dbReference type="Proteomes" id="UP001176223"/>
    </source>
</evidence>
<sequence>MRFKRDGENRDYFLLCCVIFDRELIMTISNMSENETKDFVTQYYKTPADKRFEQMLQECKQSVIQSIVVPFGLGKIIAAYDKVGGNVDTIHNAREGVYATDKERQRYENKETYNSTDYHKDQSYIDINKKLEEEIKSGNAYDYLTNKKILRRDEVDLDHIVSASEIHNDAGRILAEIDGKILANTESNLAFTDKSINRSKQDKTIIDFLNKRDERIAEIARLEEKRGYLTQSETNELEKLKKQLEINDKEALRLDKQARDSINEAINKEYYTSSKFIAKASTTSITEGAKMGIQQALGLVVVEFFSALFDEIRDIYHKGFSISASFFDSLIIRIKNIVNRLKEYIAAKYKDVMSMFGAGFLSGILSNLATTMINIFMTTSKRLVRVIREGIFSFF</sequence>
<comment type="caution">
    <text evidence="3">The sequence shown here is derived from an EMBL/GenBank/DDBJ whole genome shotgun (WGS) entry which is preliminary data.</text>
</comment>
<keyword evidence="2" id="KW-0812">Transmembrane</keyword>
<keyword evidence="2" id="KW-1133">Transmembrane helix</keyword>
<protein>
    <submittedName>
        <fullName evidence="3">Uncharacterized protein</fullName>
    </submittedName>
</protein>
<evidence type="ECO:0000256" key="1">
    <source>
        <dbReference type="SAM" id="Coils"/>
    </source>
</evidence>
<reference evidence="3" key="1">
    <citation type="submission" date="2022-08" db="EMBL/GenBank/DDBJ databases">
        <authorList>
            <person name="Wang H."/>
        </authorList>
    </citation>
    <scope>NUCLEOTIDE SEQUENCE</scope>
    <source>
        <strain evidence="3">XJK33-1</strain>
    </source>
</reference>
<dbReference type="RefSeq" id="WP_270977403.1">
    <property type="nucleotide sequence ID" value="NZ_JANURS010000008.1"/>
</dbReference>
<reference evidence="3" key="2">
    <citation type="journal article" date="2023" name="Microorganisms">
        <title>Isolation and Genomic Characteristics of Cat-Borne Campylobacter felis sp. nov. and Sheep-Borne Campylobacter ovis sp. nov.</title>
        <authorList>
            <person name="Wang H."/>
            <person name="Li Y."/>
            <person name="Gu Y."/>
            <person name="Zhou G."/>
            <person name="Chen X."/>
            <person name="Zhang X."/>
            <person name="Shao Z."/>
            <person name="Zhang J."/>
            <person name="Zhang M."/>
        </authorList>
    </citation>
    <scope>NUCLEOTIDE SEQUENCE</scope>
    <source>
        <strain evidence="3">XJK33-1</strain>
    </source>
</reference>
<name>A0ABT7I4I0_9BACT</name>
<accession>A0ABT7I4I0</accession>
<keyword evidence="1" id="KW-0175">Coiled coil</keyword>
<evidence type="ECO:0000313" key="3">
    <source>
        <dbReference type="EMBL" id="MDL0147116.1"/>
    </source>
</evidence>
<feature type="transmembrane region" description="Helical" evidence="2">
    <location>
        <begin position="355"/>
        <end position="377"/>
    </location>
</feature>
<keyword evidence="2" id="KW-0472">Membrane</keyword>
<organism evidence="3 4">
    <name type="scientific">Campylobacter felis</name>
    <dbReference type="NCBI Taxonomy" id="2974565"/>
    <lineage>
        <taxon>Bacteria</taxon>
        <taxon>Pseudomonadati</taxon>
        <taxon>Campylobacterota</taxon>
        <taxon>Epsilonproteobacteria</taxon>
        <taxon>Campylobacterales</taxon>
        <taxon>Campylobacteraceae</taxon>
        <taxon>Campylobacter</taxon>
    </lineage>
</organism>
<dbReference type="EMBL" id="JANURU010000009">
    <property type="protein sequence ID" value="MDL0147116.1"/>
    <property type="molecule type" value="Genomic_DNA"/>
</dbReference>